<comment type="caution">
    <text evidence="9">The sequence shown here is derived from an EMBL/GenBank/DDBJ whole genome shotgun (WGS) entry which is preliminary data.</text>
</comment>
<feature type="compositionally biased region" description="Low complexity" evidence="6">
    <location>
        <begin position="788"/>
        <end position="804"/>
    </location>
</feature>
<feature type="transmembrane region" description="Helical" evidence="7">
    <location>
        <begin position="294"/>
        <end position="316"/>
    </location>
</feature>
<gene>
    <name evidence="9" type="ORF">MXD59_03990</name>
</gene>
<keyword evidence="4 7" id="KW-1133">Transmembrane helix</keyword>
<proteinExistence type="predicted"/>
<dbReference type="Pfam" id="PF03176">
    <property type="entry name" value="MMPL"/>
    <property type="match status" value="2"/>
</dbReference>
<feature type="transmembrane region" description="Helical" evidence="7">
    <location>
        <begin position="619"/>
        <end position="638"/>
    </location>
</feature>
<reference evidence="9 10" key="1">
    <citation type="submission" date="2022-04" db="EMBL/GenBank/DDBJ databases">
        <title>Genome diversity in the genus Frankia.</title>
        <authorList>
            <person name="Carlos-Shanley C."/>
            <person name="Hahn D."/>
        </authorList>
    </citation>
    <scope>NUCLEOTIDE SEQUENCE [LARGE SCALE GENOMIC DNA]</scope>
    <source>
        <strain evidence="9 10">Ag45/Mut15</strain>
    </source>
</reference>
<dbReference type="PROSITE" id="PS50156">
    <property type="entry name" value="SSD"/>
    <property type="match status" value="1"/>
</dbReference>
<evidence type="ECO:0000256" key="2">
    <source>
        <dbReference type="ARBA" id="ARBA00022475"/>
    </source>
</evidence>
<feature type="transmembrane region" description="Helical" evidence="7">
    <location>
        <begin position="645"/>
        <end position="664"/>
    </location>
</feature>
<keyword evidence="2" id="KW-1003">Cell membrane</keyword>
<dbReference type="PANTHER" id="PTHR33406:SF13">
    <property type="entry name" value="MEMBRANE PROTEIN YDFJ"/>
    <property type="match status" value="1"/>
</dbReference>
<dbReference type="EMBL" id="JALKFT010000003">
    <property type="protein sequence ID" value="MCK9874950.1"/>
    <property type="molecule type" value="Genomic_DNA"/>
</dbReference>
<evidence type="ECO:0000256" key="6">
    <source>
        <dbReference type="SAM" id="MobiDB-lite"/>
    </source>
</evidence>
<name>A0ABT0JTS0_9ACTN</name>
<dbReference type="InterPro" id="IPR004869">
    <property type="entry name" value="MMPL_dom"/>
</dbReference>
<feature type="transmembrane region" description="Helical" evidence="7">
    <location>
        <begin position="337"/>
        <end position="358"/>
    </location>
</feature>
<dbReference type="Proteomes" id="UP001201873">
    <property type="component" value="Unassembled WGS sequence"/>
</dbReference>
<comment type="subcellular location">
    <subcellularLocation>
        <location evidence="1">Cell membrane</location>
        <topology evidence="1">Multi-pass membrane protein</topology>
    </subcellularLocation>
</comment>
<evidence type="ECO:0000313" key="10">
    <source>
        <dbReference type="Proteomes" id="UP001201873"/>
    </source>
</evidence>
<evidence type="ECO:0000259" key="8">
    <source>
        <dbReference type="PROSITE" id="PS50156"/>
    </source>
</evidence>
<dbReference type="InterPro" id="IPR000731">
    <property type="entry name" value="SSD"/>
</dbReference>
<feature type="transmembrane region" description="Helical" evidence="7">
    <location>
        <begin position="268"/>
        <end position="288"/>
    </location>
</feature>
<evidence type="ECO:0000256" key="4">
    <source>
        <dbReference type="ARBA" id="ARBA00022989"/>
    </source>
</evidence>
<feature type="transmembrane region" description="Helical" evidence="7">
    <location>
        <begin position="714"/>
        <end position="736"/>
    </location>
</feature>
<dbReference type="SUPFAM" id="SSF82866">
    <property type="entry name" value="Multidrug efflux transporter AcrB transmembrane domain"/>
    <property type="match status" value="2"/>
</dbReference>
<feature type="domain" description="SSD" evidence="8">
    <location>
        <begin position="636"/>
        <end position="767"/>
    </location>
</feature>
<evidence type="ECO:0000256" key="3">
    <source>
        <dbReference type="ARBA" id="ARBA00022692"/>
    </source>
</evidence>
<feature type="region of interest" description="Disordered" evidence="6">
    <location>
        <begin position="778"/>
        <end position="811"/>
    </location>
</feature>
<sequence>MAALIVTAILGFGLTRLEFTTSQDNYLNSDSRIAKDNVEYQSLFGGEAMITLFTVAPGSHTADLFTPRNIAQFRKLQRDLDADPHISSVITPLTALEFTDNLVRGTGGDPLTSPAAKMLLGAQARDTDRDSADRRLADSLRTLARVQAVPVAARTLGNPAWIDVLLHDNTGAIRKSLRPFFPSTSTAQMITRLTGNASLREQGDGAHVVERAIAGETFDHASVLTTGSPVLLRNINNYLRGGFLTLGVISLALMAGLLLAAFAVRFRLLPLAVVAVGLIWAFGLAGYIGVPLSVVTIAGLPVLLGVGIDFAVQLHSRIEEESQLDRRGHPVAAAWRGLRRALLVATIAAVLSFCALQFSEVPMIRDFGTLLAIGLPVIVIATALLLVLALDTSERHRPAPAGDYTHGPLGRTIIRLGGLPQITAIPLVLASVAIFAGGIVADGRLTVQTDPEKWVNQDSQVIKDIGILRARAGSASELGVFVRSPNVFDDATASFVGQFANRQLSTHSADLVDASSLVTIVSYLLEVPNTSIVMPTGQDIRAAYAVAPPDIQRSTVNLDMGAMNIVLRTGSGSLERRAAVVDDIRTNTHPPAGITATPSGLAVIGTGLVASFQNNRTQLTYYALIAVFVLLLLCHLSLVRAVLSLVPVLIAVGLSSLIALAIGVDLSPLTAVSGPLIVALCTEFTTLLIYRHLEERARGRGPREAAETSAGRTGRAFAVSALAAVIGVGVLAFSSLPLLRDFGLLVALNVAVALLSALVVLPPLLVWADEHHWVHRGSAGTTPGGTPEGASTAAAAGPAVSAGARIVPQKR</sequence>
<feature type="transmembrane region" description="Helical" evidence="7">
    <location>
        <begin position="676"/>
        <end position="693"/>
    </location>
</feature>
<dbReference type="Gene3D" id="1.20.1640.10">
    <property type="entry name" value="Multidrug efflux transporter AcrB transmembrane domain"/>
    <property type="match status" value="2"/>
</dbReference>
<evidence type="ECO:0000313" key="9">
    <source>
        <dbReference type="EMBL" id="MCK9874950.1"/>
    </source>
</evidence>
<dbReference type="PANTHER" id="PTHR33406">
    <property type="entry name" value="MEMBRANE PROTEIN MJ1562-RELATED"/>
    <property type="match status" value="1"/>
</dbReference>
<evidence type="ECO:0000256" key="7">
    <source>
        <dbReference type="SAM" id="Phobius"/>
    </source>
</evidence>
<feature type="transmembrane region" description="Helical" evidence="7">
    <location>
        <begin position="742"/>
        <end position="768"/>
    </location>
</feature>
<evidence type="ECO:0000256" key="1">
    <source>
        <dbReference type="ARBA" id="ARBA00004651"/>
    </source>
</evidence>
<feature type="transmembrane region" description="Helical" evidence="7">
    <location>
        <begin position="238"/>
        <end position="261"/>
    </location>
</feature>
<keyword evidence="10" id="KW-1185">Reference proteome</keyword>
<dbReference type="InterPro" id="IPR050545">
    <property type="entry name" value="Mycobact_MmpL"/>
</dbReference>
<organism evidence="9 10">
    <name type="scientific">Frankia umida</name>
    <dbReference type="NCBI Taxonomy" id="573489"/>
    <lineage>
        <taxon>Bacteria</taxon>
        <taxon>Bacillati</taxon>
        <taxon>Actinomycetota</taxon>
        <taxon>Actinomycetes</taxon>
        <taxon>Frankiales</taxon>
        <taxon>Frankiaceae</taxon>
        <taxon>Frankia</taxon>
    </lineage>
</organism>
<keyword evidence="3 7" id="KW-0812">Transmembrane</keyword>
<keyword evidence="5 7" id="KW-0472">Membrane</keyword>
<evidence type="ECO:0000256" key="5">
    <source>
        <dbReference type="ARBA" id="ARBA00023136"/>
    </source>
</evidence>
<feature type="transmembrane region" description="Helical" evidence="7">
    <location>
        <begin position="370"/>
        <end position="390"/>
    </location>
</feature>
<accession>A0ABT0JTS0</accession>
<feature type="transmembrane region" description="Helical" evidence="7">
    <location>
        <begin position="422"/>
        <end position="441"/>
    </location>
</feature>
<protein>
    <submittedName>
        <fullName evidence="9">MMPL family transporter</fullName>
    </submittedName>
</protein>